<accession>A0A1J3E846</accession>
<name>A0A1J3E846_NOCCA</name>
<protein>
    <submittedName>
        <fullName evidence="2">Uncharacterized protein</fullName>
    </submittedName>
</protein>
<dbReference type="AlphaFoldDB" id="A0A1J3E846"/>
<feature type="compositionally biased region" description="Basic and acidic residues" evidence="1">
    <location>
        <begin position="77"/>
        <end position="96"/>
    </location>
</feature>
<sequence length="125" mass="14714">MSGNLCISRARFWIAAFRNQLQFFSFSYGWTRVAFGIRNTPRELPLLSPLTRRIGKGPIVTGNRRQRNREIEIEIERNSDRETNISKTERERETRRSSFPITGPTETDRQQEIGKNAICIAWRER</sequence>
<feature type="region of interest" description="Disordered" evidence="1">
    <location>
        <begin position="77"/>
        <end position="113"/>
    </location>
</feature>
<dbReference type="EMBL" id="GEVK01024495">
    <property type="protein sequence ID" value="JAU28337.1"/>
    <property type="molecule type" value="Transcribed_RNA"/>
</dbReference>
<proteinExistence type="predicted"/>
<reference evidence="2" key="1">
    <citation type="submission" date="2016-07" db="EMBL/GenBank/DDBJ databases">
        <title>De novo transcriptome assembly of four accessions of the metal hyperaccumulator plant Noccaea caerulescens.</title>
        <authorList>
            <person name="Blande D."/>
            <person name="Halimaa P."/>
            <person name="Tervahauta A.I."/>
            <person name="Aarts M.G."/>
            <person name="Karenlampi S.O."/>
        </authorList>
    </citation>
    <scope>NUCLEOTIDE SEQUENCE</scope>
</reference>
<gene>
    <name evidence="2" type="ORF">LC_TR2623_c12_g1_i1_g.8643</name>
</gene>
<organism evidence="2">
    <name type="scientific">Noccaea caerulescens</name>
    <name type="common">Alpine penny-cress</name>
    <name type="synonym">Thlaspi caerulescens</name>
    <dbReference type="NCBI Taxonomy" id="107243"/>
    <lineage>
        <taxon>Eukaryota</taxon>
        <taxon>Viridiplantae</taxon>
        <taxon>Streptophyta</taxon>
        <taxon>Embryophyta</taxon>
        <taxon>Tracheophyta</taxon>
        <taxon>Spermatophyta</taxon>
        <taxon>Magnoliopsida</taxon>
        <taxon>eudicotyledons</taxon>
        <taxon>Gunneridae</taxon>
        <taxon>Pentapetalae</taxon>
        <taxon>rosids</taxon>
        <taxon>malvids</taxon>
        <taxon>Brassicales</taxon>
        <taxon>Brassicaceae</taxon>
        <taxon>Coluteocarpeae</taxon>
        <taxon>Noccaea</taxon>
    </lineage>
</organism>
<evidence type="ECO:0000256" key="1">
    <source>
        <dbReference type="SAM" id="MobiDB-lite"/>
    </source>
</evidence>
<evidence type="ECO:0000313" key="2">
    <source>
        <dbReference type="EMBL" id="JAU28337.1"/>
    </source>
</evidence>